<name>A0AA97EMA9_9FLAO</name>
<dbReference type="EMBL" id="CP136521">
    <property type="protein sequence ID" value="WOD44036.1"/>
    <property type="molecule type" value="Genomic_DNA"/>
</dbReference>
<dbReference type="SUPFAM" id="SSF49344">
    <property type="entry name" value="CBD9-like"/>
    <property type="match status" value="1"/>
</dbReference>
<dbReference type="KEGG" id="hws:RNZ46_01960"/>
<gene>
    <name evidence="3" type="ORF">RNZ46_01960</name>
</gene>
<keyword evidence="4" id="KW-1185">Reference proteome</keyword>
<dbReference type="Pfam" id="PF19313">
    <property type="entry name" value="DUF5916"/>
    <property type="match status" value="1"/>
</dbReference>
<evidence type="ECO:0000313" key="3">
    <source>
        <dbReference type="EMBL" id="WOD44036.1"/>
    </source>
</evidence>
<dbReference type="CDD" id="cd09618">
    <property type="entry name" value="CBM9_like_2"/>
    <property type="match status" value="1"/>
</dbReference>
<protein>
    <submittedName>
        <fullName evidence="3">DUF5916 domain-containing protein</fullName>
    </submittedName>
</protein>
<dbReference type="AlphaFoldDB" id="A0AA97EMA9"/>
<dbReference type="Proteomes" id="UP001302486">
    <property type="component" value="Chromosome"/>
</dbReference>
<dbReference type="GO" id="GO:0030246">
    <property type="term" value="F:carbohydrate binding"/>
    <property type="evidence" value="ECO:0007669"/>
    <property type="project" value="InterPro"/>
</dbReference>
<evidence type="ECO:0000313" key="4">
    <source>
        <dbReference type="Proteomes" id="UP001302486"/>
    </source>
</evidence>
<evidence type="ECO:0000259" key="1">
    <source>
        <dbReference type="Pfam" id="PF06452"/>
    </source>
</evidence>
<sequence>MYKTYVNIAFFLSICTGFSQPEIPKKTAPIQLDGSIEPAEWQNAYVLTDFKQIEPNLGARASEQVVVKVLYDAQYLYVSAQIPFTNPSTIFATTLERDKAQTDDDYFEFYIDSYNDKLNTLVFRTNPLGTKQDLEISRNGEDFNNSWNTFWNAASQIHHNGWSTEMRIPFSSLRYEASAVNTMRIKAIVKYKQKNERIISPQYNTQIASAHYHFSNSEAVQFKNLPASKPLYITPYLKGNFISQNLLNENGTAYKNQTTFLERKKYADSETLDKILSNIGLDVKYKPTANSTIDFTLNTDFAEVEADDRVVNISRFPIFLAEKRLFFLENADLFNSNQFDHRLFNSRRIGIENGSAIPIIGGVRFTGNSSTWQYGLLSMQTHKVENIAASNNMSVARLRKTVGSKGSNIGILNTNKISKDESNHLLAIDANIRFTDIIRSRFTVAATFDTQTGNWKPMYGAAVNTFRPNGFGIDYYFREYTENFNPELGFVERPNTKRLTLNNGWRKTYANPEFLRFFRMGHYFTKYWLSSNGVHEVFQTNFYLTLTHKKGYELSAFIPMYLEDNLYAPWQIAKDVTVPVGAYTMWKANPFFSTGNAKPYQLYLDVEFGDFYGGKQLTTYANVSYDFSKTLKAELGMRYNRLSFPESYATNKVSRTLNLNRYFSRVKLNFSPKASLNSYVQYDTRSNKAGLNLRFRYNPTEGTDLYLVYNHNAHINRDALTPRPPFTDNQVAVVKFSKTFLR</sequence>
<dbReference type="GO" id="GO:0004553">
    <property type="term" value="F:hydrolase activity, hydrolyzing O-glycosyl compounds"/>
    <property type="evidence" value="ECO:0007669"/>
    <property type="project" value="InterPro"/>
</dbReference>
<dbReference type="InterPro" id="IPR010502">
    <property type="entry name" value="Carb-bd_dom_fam9"/>
</dbReference>
<reference evidence="4" key="1">
    <citation type="submission" date="2024-06" db="EMBL/GenBank/DDBJ databases">
        <title>Hwangdonia haimaensis gen. nov., sp. nov., a member of the family Flavobacteriaceae isolated from the haima cold seep.</title>
        <authorList>
            <person name="Li J."/>
        </authorList>
    </citation>
    <scope>NUCLEOTIDE SEQUENCE [LARGE SCALE GENOMIC DNA]</scope>
    <source>
        <strain evidence="4">SCSIO 19198</strain>
    </source>
</reference>
<dbReference type="RefSeq" id="WP_316983712.1">
    <property type="nucleotide sequence ID" value="NZ_CP136521.1"/>
</dbReference>
<feature type="domain" description="Carbohydrate-binding" evidence="1">
    <location>
        <begin position="33"/>
        <end position="177"/>
    </location>
</feature>
<feature type="domain" description="DUF5916" evidence="2">
    <location>
        <begin position="274"/>
        <end position="352"/>
    </location>
</feature>
<organism evidence="3 4">
    <name type="scientific">Hwangdonia lutea</name>
    <dbReference type="NCBI Taxonomy" id="3075823"/>
    <lineage>
        <taxon>Bacteria</taxon>
        <taxon>Pseudomonadati</taxon>
        <taxon>Bacteroidota</taxon>
        <taxon>Flavobacteriia</taxon>
        <taxon>Flavobacteriales</taxon>
        <taxon>Flavobacteriaceae</taxon>
        <taxon>Hwangdonia</taxon>
    </lineage>
</organism>
<dbReference type="InterPro" id="IPR045670">
    <property type="entry name" value="DUF5916"/>
</dbReference>
<accession>A0AA97EMA9</accession>
<dbReference type="Gene3D" id="2.60.40.1190">
    <property type="match status" value="1"/>
</dbReference>
<evidence type="ECO:0000259" key="2">
    <source>
        <dbReference type="Pfam" id="PF19313"/>
    </source>
</evidence>
<proteinExistence type="predicted"/>
<dbReference type="Pfam" id="PF06452">
    <property type="entry name" value="CBM9_1"/>
    <property type="match status" value="1"/>
</dbReference>
<dbReference type="GO" id="GO:0016052">
    <property type="term" value="P:carbohydrate catabolic process"/>
    <property type="evidence" value="ECO:0007669"/>
    <property type="project" value="InterPro"/>
</dbReference>